<evidence type="ECO:0000313" key="2">
    <source>
        <dbReference type="EMBL" id="BAN34033.1"/>
    </source>
</evidence>
<dbReference type="PANTHER" id="PTHR37298">
    <property type="entry name" value="UPF0111 PROTEIN YKAA"/>
    <property type="match status" value="1"/>
</dbReference>
<keyword evidence="3" id="KW-1185">Reference proteome</keyword>
<dbReference type="InterPro" id="IPR038078">
    <property type="entry name" value="PhoU-like_sf"/>
</dbReference>
<protein>
    <submittedName>
        <fullName evidence="2">Phosphate transport regulator related to PhoU</fullName>
    </submittedName>
</protein>
<sequence length="213" mass="24114">MSEPSKSLLSALYNRVFPKTPNFFKLLTEQCEMVSLSVDDLVEFMKTGDETLGKKIKQDEHEADLIKMRNLHALNEAFSTPIDREDIYRAIADLDRIVTYCKTTVSEMDVLGVTPDTFIVEKSKLLQEGVDALVAGFGKLGSTPLTAADDADIARKAQRRVERLYRIALAELFKGDDYINMFKRREIYRHLSNAAHNMAHCANTLHDIVVKIC</sequence>
<dbReference type="Pfam" id="PF01865">
    <property type="entry name" value="PhoU_div"/>
    <property type="match status" value="1"/>
</dbReference>
<evidence type="ECO:0000313" key="3">
    <source>
        <dbReference type="Proteomes" id="UP000015559"/>
    </source>
</evidence>
<dbReference type="Gene3D" id="1.20.58.220">
    <property type="entry name" value="Phosphate transport system protein phou homolog 2, domain 2"/>
    <property type="match status" value="1"/>
</dbReference>
<dbReference type="RefSeq" id="WP_009207021.1">
    <property type="nucleotide sequence ID" value="NC_022357.1"/>
</dbReference>
<evidence type="ECO:0000256" key="1">
    <source>
        <dbReference type="ARBA" id="ARBA00008591"/>
    </source>
</evidence>
<dbReference type="eggNOG" id="COG1392">
    <property type="taxonomic scope" value="Bacteria"/>
</dbReference>
<dbReference type="Proteomes" id="UP000015559">
    <property type="component" value="Chromosome"/>
</dbReference>
<reference evidence="2 3" key="1">
    <citation type="journal article" date="2012" name="Appl. Environ. Microbiol.">
        <title>Draft genome sequence of a psychrotolerant sulfur-oxidizing bacterium, Sulfuricella denitrificans skB26, and proteomic insights into cold adaptation.</title>
        <authorList>
            <person name="Watanabe T."/>
            <person name="Kojima H."/>
            <person name="Fukui M."/>
        </authorList>
    </citation>
    <scope>NUCLEOTIDE SEQUENCE [LARGE SCALE GENOMIC DNA]</scope>
    <source>
        <strain evidence="3">skB26</strain>
    </source>
</reference>
<proteinExistence type="inferred from homology"/>
<dbReference type="KEGG" id="sdr:SCD_n00184"/>
<comment type="similarity">
    <text evidence="1">Belongs to the UPF0111 family.</text>
</comment>
<accession>S6AAT0</accession>
<gene>
    <name evidence="2" type="ORF">SCD_n00184</name>
</gene>
<dbReference type="OrthoDB" id="9797568at2"/>
<dbReference type="STRING" id="1163617.SCD_n00184"/>
<dbReference type="EMBL" id="AP013066">
    <property type="protein sequence ID" value="BAN34033.1"/>
    <property type="molecule type" value="Genomic_DNA"/>
</dbReference>
<dbReference type="AlphaFoldDB" id="S6AAT0"/>
<dbReference type="InterPro" id="IPR018445">
    <property type="entry name" value="Put_Phosphate_transp_reg"/>
</dbReference>
<name>S6AAT0_SULDS</name>
<dbReference type="PANTHER" id="PTHR37298:SF1">
    <property type="entry name" value="UPF0111 PROTEIN YKAA"/>
    <property type="match status" value="1"/>
</dbReference>
<organism evidence="2 3">
    <name type="scientific">Sulfuricella denitrificans (strain DSM 22764 / NBRC 105220 / skB26)</name>
    <dbReference type="NCBI Taxonomy" id="1163617"/>
    <lineage>
        <taxon>Bacteria</taxon>
        <taxon>Pseudomonadati</taxon>
        <taxon>Pseudomonadota</taxon>
        <taxon>Betaproteobacteria</taxon>
        <taxon>Nitrosomonadales</taxon>
        <taxon>Sulfuricellaceae</taxon>
        <taxon>Sulfuricella</taxon>
    </lineage>
</organism>
<dbReference type="HOGENOM" id="CLU_086031_0_0_4"/>
<dbReference type="InterPro" id="IPR052912">
    <property type="entry name" value="UPF0111_domain"/>
</dbReference>